<keyword evidence="3" id="KW-1185">Reference proteome</keyword>
<dbReference type="Proteomes" id="UP000265955">
    <property type="component" value="Unassembled WGS sequence"/>
</dbReference>
<keyword evidence="1" id="KW-0472">Membrane</keyword>
<name>A0A3A3FLU8_9BURK</name>
<dbReference type="EMBL" id="QYUO01000001">
    <property type="protein sequence ID" value="RJF97207.1"/>
    <property type="molecule type" value="Genomic_DNA"/>
</dbReference>
<evidence type="ECO:0000313" key="3">
    <source>
        <dbReference type="Proteomes" id="UP000265955"/>
    </source>
</evidence>
<keyword evidence="1" id="KW-0812">Transmembrane</keyword>
<accession>A0A3A3FLU8</accession>
<evidence type="ECO:0000256" key="1">
    <source>
        <dbReference type="SAM" id="Phobius"/>
    </source>
</evidence>
<keyword evidence="1" id="KW-1133">Transmembrane helix</keyword>
<evidence type="ECO:0008006" key="4">
    <source>
        <dbReference type="Google" id="ProtNLM"/>
    </source>
</evidence>
<feature type="transmembrane region" description="Helical" evidence="1">
    <location>
        <begin position="54"/>
        <end position="74"/>
    </location>
</feature>
<reference evidence="3" key="1">
    <citation type="submission" date="2018-09" db="EMBL/GenBank/DDBJ databases">
        <authorList>
            <person name="Zhu H."/>
        </authorList>
    </citation>
    <scope>NUCLEOTIDE SEQUENCE [LARGE SCALE GENOMIC DNA]</scope>
    <source>
        <strain evidence="3">K1R23-30</strain>
    </source>
</reference>
<proteinExistence type="predicted"/>
<organism evidence="2 3">
    <name type="scientific">Noviherbaspirillum saxi</name>
    <dbReference type="NCBI Taxonomy" id="2320863"/>
    <lineage>
        <taxon>Bacteria</taxon>
        <taxon>Pseudomonadati</taxon>
        <taxon>Pseudomonadota</taxon>
        <taxon>Betaproteobacteria</taxon>
        <taxon>Burkholderiales</taxon>
        <taxon>Oxalobacteraceae</taxon>
        <taxon>Noviherbaspirillum</taxon>
    </lineage>
</organism>
<feature type="transmembrane region" description="Helical" evidence="1">
    <location>
        <begin position="128"/>
        <end position="148"/>
    </location>
</feature>
<dbReference type="AlphaFoldDB" id="A0A3A3FLU8"/>
<feature type="transmembrane region" description="Helical" evidence="1">
    <location>
        <begin position="86"/>
        <end position="107"/>
    </location>
</feature>
<comment type="caution">
    <text evidence="2">The sequence shown here is derived from an EMBL/GenBank/DDBJ whole genome shotgun (WGS) entry which is preliminary data.</text>
</comment>
<protein>
    <recommendedName>
        <fullName evidence="4">Intracellular septation protein A</fullName>
    </recommendedName>
</protein>
<dbReference type="OrthoDB" id="8537043at2"/>
<feature type="transmembrane region" description="Helical" evidence="1">
    <location>
        <begin position="154"/>
        <end position="174"/>
    </location>
</feature>
<gene>
    <name evidence="2" type="ORF">D3871_00670</name>
</gene>
<evidence type="ECO:0000313" key="2">
    <source>
        <dbReference type="EMBL" id="RJF97207.1"/>
    </source>
</evidence>
<sequence length="184" mass="20394">MNRFILTALPVAITLVYPLAVWLGHGTVEPRLFAALLVLAASIRVATMKIGRAAWWWLAGALALGTGAVMSNGWMPLKLYPVLVNAVMLGMFAYSLAMPPTFIERIARIKEPDLPSIAVAYTRRVTQVWCLFFLVNGSIALLTAVWASPATWSLYNGVIAYVLMGLLFAGEYLVRLRFKRRHNV</sequence>